<dbReference type="PANTHER" id="PTHR47019:SF1">
    <property type="entry name" value="LIPID II FLIPPASE MURJ"/>
    <property type="match status" value="1"/>
</dbReference>
<dbReference type="EMBL" id="OW659496">
    <property type="protein sequence ID" value="CAH2761280.1"/>
    <property type="molecule type" value="Genomic_DNA"/>
</dbReference>
<keyword evidence="3 8" id="KW-0812">Transmembrane</keyword>
<dbReference type="AlphaFoldDB" id="A0AAU9VFR2"/>
<evidence type="ECO:0000256" key="6">
    <source>
        <dbReference type="ARBA" id="ARBA00022989"/>
    </source>
</evidence>
<evidence type="ECO:0000256" key="1">
    <source>
        <dbReference type="ARBA" id="ARBA00004651"/>
    </source>
</evidence>
<dbReference type="Pfam" id="PF03023">
    <property type="entry name" value="MurJ"/>
    <property type="match status" value="1"/>
</dbReference>
<dbReference type="GO" id="GO:0071555">
    <property type="term" value="P:cell wall organization"/>
    <property type="evidence" value="ECO:0007669"/>
    <property type="project" value="UniProtKB-UniRule"/>
</dbReference>
<evidence type="ECO:0000313" key="12">
    <source>
        <dbReference type="Proteomes" id="UP001154095"/>
    </source>
</evidence>
<feature type="transmembrane region" description="Helical" evidence="8">
    <location>
        <begin position="305"/>
        <end position="325"/>
    </location>
</feature>
<feature type="transmembrane region" description="Helical" evidence="8">
    <location>
        <begin position="122"/>
        <end position="141"/>
    </location>
</feature>
<feature type="transmembrane region" description="Helical" evidence="8">
    <location>
        <begin position="217"/>
        <end position="234"/>
    </location>
</feature>
<dbReference type="GO" id="GO:0034204">
    <property type="term" value="P:lipid translocation"/>
    <property type="evidence" value="ECO:0007669"/>
    <property type="project" value="TreeGrafter"/>
</dbReference>
<comment type="similarity">
    <text evidence="8 9">Belongs to the MurJ/MviN family.</text>
</comment>
<feature type="transmembrane region" description="Helical" evidence="8">
    <location>
        <begin position="399"/>
        <end position="421"/>
    </location>
</feature>
<dbReference type="InterPro" id="IPR051050">
    <property type="entry name" value="Lipid_II_flippase_MurJ/MviN"/>
</dbReference>
<keyword evidence="2 8" id="KW-1003">Cell membrane</keyword>
<dbReference type="CDD" id="cd13123">
    <property type="entry name" value="MATE_MurJ_like"/>
    <property type="match status" value="1"/>
</dbReference>
<keyword evidence="6 8" id="KW-1133">Transmembrane helix</keyword>
<comment type="pathway">
    <text evidence="8">Cell wall biogenesis; peptidoglycan biosynthesis.</text>
</comment>
<feature type="transmembrane region" description="Helical" evidence="8">
    <location>
        <begin position="337"/>
        <end position="356"/>
    </location>
</feature>
<feature type="transmembrane region" description="Helical" evidence="8">
    <location>
        <begin position="433"/>
        <end position="455"/>
    </location>
</feature>
<dbReference type="GO" id="GO:0009252">
    <property type="term" value="P:peptidoglycan biosynthetic process"/>
    <property type="evidence" value="ECO:0007669"/>
    <property type="project" value="UniProtKB-UniRule"/>
</dbReference>
<evidence type="ECO:0000256" key="3">
    <source>
        <dbReference type="ARBA" id="ARBA00022692"/>
    </source>
</evidence>
<feature type="transmembrane region" description="Helical" evidence="8">
    <location>
        <begin position="178"/>
        <end position="196"/>
    </location>
</feature>
<evidence type="ECO:0000256" key="4">
    <source>
        <dbReference type="ARBA" id="ARBA00022960"/>
    </source>
</evidence>
<keyword evidence="7 8" id="KW-0472">Membrane</keyword>
<evidence type="ECO:0000256" key="9">
    <source>
        <dbReference type="PIRNR" id="PIRNR002869"/>
    </source>
</evidence>
<keyword evidence="4 8" id="KW-0133">Cell shape</keyword>
<proteinExistence type="inferred from homology"/>
<feature type="transmembrane region" description="Helical" evidence="8">
    <location>
        <begin position="43"/>
        <end position="66"/>
    </location>
</feature>
<dbReference type="InterPro" id="IPR004268">
    <property type="entry name" value="MurJ"/>
</dbReference>
<dbReference type="GO" id="GO:0005886">
    <property type="term" value="C:plasma membrane"/>
    <property type="evidence" value="ECO:0007669"/>
    <property type="project" value="UniProtKB-SubCell"/>
</dbReference>
<dbReference type="PANTHER" id="PTHR47019">
    <property type="entry name" value="LIPID II FLIPPASE MURJ"/>
    <property type="match status" value="1"/>
</dbReference>
<keyword evidence="12" id="KW-1185">Reference proteome</keyword>
<feature type="transmembrane region" description="Helical" evidence="8">
    <location>
        <begin position="266"/>
        <end position="284"/>
    </location>
</feature>
<sequence>MKRNAAYLTIAILISKILGLVRGFVLSYFYGTSMVSDVYFTSWSIPNVIFGFVAIGLVSTFIPVYIRATEEQGEAVADRYMSDALNLITILALVLVLLGLVFTKELVLIFAHGYTGAKLELAVRFTKVTLLSIFFIGARSIYESYHEIHNRFLIAPIGSFMMNIVVILSIFMSVKTDIMVLPIGIFISSVIQYLFAFITSKGRGFKRRLSFDVRNPYVKMMTVMAIPIILGASIDQINLVIDRTIASTFVDGSISAISYASQINDAVLGVFVSTMATVLYPTLVGNAVRNETEQLKGTVTKILNVVNLLMIPASIGIMVLSKPIVMMLLGHGKFDDQAIVVTGTILFFYALGLVAFGMRQVLTKTFYALEDTKTPVRIGVVSVITNIILNLLLSKIMGVTGLALATTLAAFAGSLLLYNALRIRLNGLKTGQFIRSFSKTMLASLIMGFAVYVIYYPTLLGDMGKKGVVIAIGFGIAVYMLVMHFMGVPEYDEIIKKRIKTNA</sequence>
<evidence type="ECO:0000313" key="13">
    <source>
        <dbReference type="Proteomes" id="UP001154111"/>
    </source>
</evidence>
<dbReference type="GO" id="GO:0008360">
    <property type="term" value="P:regulation of cell shape"/>
    <property type="evidence" value="ECO:0007669"/>
    <property type="project" value="UniProtKB-UniRule"/>
</dbReference>
<keyword evidence="8 9" id="KW-0813">Transport</keyword>
<dbReference type="GO" id="GO:0015648">
    <property type="term" value="F:lipid-linked peptidoglycan transporter activity"/>
    <property type="evidence" value="ECO:0007669"/>
    <property type="project" value="UniProtKB-UniRule"/>
</dbReference>
<dbReference type="HAMAP" id="MF_02078">
    <property type="entry name" value="MurJ_MviN"/>
    <property type="match status" value="1"/>
</dbReference>
<feature type="transmembrane region" description="Helical" evidence="8">
    <location>
        <begin position="153"/>
        <end position="172"/>
    </location>
</feature>
<organism evidence="10 13">
    <name type="scientific">Erysipelothrix amsterdamensis</name>
    <dbReference type="NCBI Taxonomy" id="2929157"/>
    <lineage>
        <taxon>Bacteria</taxon>
        <taxon>Bacillati</taxon>
        <taxon>Bacillota</taxon>
        <taxon>Erysipelotrichia</taxon>
        <taxon>Erysipelotrichales</taxon>
        <taxon>Erysipelotrichaceae</taxon>
        <taxon>Erysipelothrix</taxon>
    </lineage>
</organism>
<dbReference type="RefSeq" id="WP_254007259.1">
    <property type="nucleotide sequence ID" value="NZ_OW659477.1"/>
</dbReference>
<evidence type="ECO:0000256" key="8">
    <source>
        <dbReference type="HAMAP-Rule" id="MF_02078"/>
    </source>
</evidence>
<dbReference type="EMBL" id="OW659477">
    <property type="protein sequence ID" value="CAH2761275.1"/>
    <property type="molecule type" value="Genomic_DNA"/>
</dbReference>
<dbReference type="PRINTS" id="PR01806">
    <property type="entry name" value="VIRFACTRMVIN"/>
</dbReference>
<dbReference type="PIRSF" id="PIRSF002869">
    <property type="entry name" value="MviN"/>
    <property type="match status" value="1"/>
</dbReference>
<reference evidence="10" key="1">
    <citation type="submission" date="2022-04" db="EMBL/GenBank/DDBJ databases">
        <authorList>
            <person name="Forde T."/>
        </authorList>
    </citation>
    <scope>NUCLEOTIDE SEQUENCE</scope>
    <source>
        <strain evidence="10">A18Y016a</strain>
        <strain evidence="11">A18Y020d</strain>
    </source>
</reference>
<dbReference type="NCBIfam" id="TIGR01695">
    <property type="entry name" value="murJ_mviN"/>
    <property type="match status" value="1"/>
</dbReference>
<comment type="subcellular location">
    <subcellularLocation>
        <location evidence="1 8">Cell membrane</location>
        <topology evidence="1 8">Multi-pass membrane protein</topology>
    </subcellularLocation>
</comment>
<dbReference type="Proteomes" id="UP001154111">
    <property type="component" value="Chromosome"/>
</dbReference>
<keyword evidence="8 9" id="KW-0961">Cell wall biogenesis/degradation</keyword>
<evidence type="ECO:0000313" key="10">
    <source>
        <dbReference type="EMBL" id="CAH2761275.1"/>
    </source>
</evidence>
<gene>
    <name evidence="10" type="primary">murJ_1</name>
    <name evidence="8" type="synonym">murJ</name>
    <name evidence="10" type="ORF">ERYAMS2_00622</name>
    <name evidence="11" type="ORF">ERYAMS_00332</name>
</gene>
<feature type="transmembrane region" description="Helical" evidence="8">
    <location>
        <begin position="376"/>
        <end position="393"/>
    </location>
</feature>
<accession>A0AAU9VFR2</accession>
<feature type="transmembrane region" description="Helical" evidence="8">
    <location>
        <begin position="87"/>
        <end position="110"/>
    </location>
</feature>
<evidence type="ECO:0000313" key="11">
    <source>
        <dbReference type="EMBL" id="CAH2761280.1"/>
    </source>
</evidence>
<protein>
    <recommendedName>
        <fullName evidence="8">Probable lipid II flippase MurJ</fullName>
    </recommendedName>
</protein>
<evidence type="ECO:0000256" key="5">
    <source>
        <dbReference type="ARBA" id="ARBA00022984"/>
    </source>
</evidence>
<evidence type="ECO:0000256" key="7">
    <source>
        <dbReference type="ARBA" id="ARBA00023136"/>
    </source>
</evidence>
<name>A0AAU9VFR2_9FIRM</name>
<keyword evidence="5 8" id="KW-0573">Peptidoglycan synthesis</keyword>
<comment type="function">
    <text evidence="8 9">Involved in peptidoglycan biosynthesis. Transports lipid-linked peptidoglycan precursors from the inner to the outer leaflet of the cytoplasmic membrane.</text>
</comment>
<feature type="transmembrane region" description="Helical" evidence="8">
    <location>
        <begin position="467"/>
        <end position="488"/>
    </location>
</feature>
<evidence type="ECO:0000256" key="2">
    <source>
        <dbReference type="ARBA" id="ARBA00022475"/>
    </source>
</evidence>
<dbReference type="Proteomes" id="UP001154095">
    <property type="component" value="Chromosome"/>
</dbReference>
<feature type="transmembrane region" description="Helical" evidence="8">
    <location>
        <begin position="7"/>
        <end position="31"/>
    </location>
</feature>